<protein>
    <submittedName>
        <fullName evidence="2">Uncharacterized protein</fullName>
    </submittedName>
</protein>
<dbReference type="AlphaFoldDB" id="Q0UQE8"/>
<evidence type="ECO:0000256" key="1">
    <source>
        <dbReference type="SAM" id="MobiDB-lite"/>
    </source>
</evidence>
<dbReference type="RefSeq" id="XP_001796404.1">
    <property type="nucleotide sequence ID" value="XM_001796352.1"/>
</dbReference>
<dbReference type="Proteomes" id="UP000001055">
    <property type="component" value="Unassembled WGS sequence"/>
</dbReference>
<dbReference type="KEGG" id="pno:SNOG_06016"/>
<sequence length="30" mass="3397">MQLTADALETSRPADNFGRTNRIGYDRRNG</sequence>
<proteinExistence type="predicted"/>
<accession>Q0UQE8</accession>
<organism evidence="2 3">
    <name type="scientific">Phaeosphaeria nodorum (strain SN15 / ATCC MYA-4574 / FGSC 10173)</name>
    <name type="common">Glume blotch fungus</name>
    <name type="synonym">Parastagonospora nodorum</name>
    <dbReference type="NCBI Taxonomy" id="321614"/>
    <lineage>
        <taxon>Eukaryota</taxon>
        <taxon>Fungi</taxon>
        <taxon>Dikarya</taxon>
        <taxon>Ascomycota</taxon>
        <taxon>Pezizomycotina</taxon>
        <taxon>Dothideomycetes</taxon>
        <taxon>Pleosporomycetidae</taxon>
        <taxon>Pleosporales</taxon>
        <taxon>Pleosporineae</taxon>
        <taxon>Phaeosphaeriaceae</taxon>
        <taxon>Parastagonospora</taxon>
    </lineage>
</organism>
<evidence type="ECO:0000313" key="2">
    <source>
        <dbReference type="EMBL" id="EAT87080.1"/>
    </source>
</evidence>
<name>Q0UQE8_PHANO</name>
<gene>
    <name evidence="2" type="ORF">SNOG_06016</name>
</gene>
<dbReference type="GeneID" id="5973281"/>
<dbReference type="EMBL" id="CH445332">
    <property type="protein sequence ID" value="EAT87080.1"/>
    <property type="molecule type" value="Genomic_DNA"/>
</dbReference>
<reference evidence="3" key="1">
    <citation type="journal article" date="2007" name="Plant Cell">
        <title>Dothideomycete-plant interactions illuminated by genome sequencing and EST analysis of the wheat pathogen Stagonospora nodorum.</title>
        <authorList>
            <person name="Hane J.K."/>
            <person name="Lowe R.G."/>
            <person name="Solomon P.S."/>
            <person name="Tan K.C."/>
            <person name="Schoch C.L."/>
            <person name="Spatafora J.W."/>
            <person name="Crous P.W."/>
            <person name="Kodira C."/>
            <person name="Birren B.W."/>
            <person name="Galagan J.E."/>
            <person name="Torriani S.F."/>
            <person name="McDonald B.A."/>
            <person name="Oliver R.P."/>
        </authorList>
    </citation>
    <scope>NUCLEOTIDE SEQUENCE [LARGE SCALE GENOMIC DNA]</scope>
    <source>
        <strain evidence="3">SN15 / ATCC MYA-4574 / FGSC 10173</strain>
    </source>
</reference>
<feature type="region of interest" description="Disordered" evidence="1">
    <location>
        <begin position="1"/>
        <end position="30"/>
    </location>
</feature>
<evidence type="ECO:0000313" key="3">
    <source>
        <dbReference type="Proteomes" id="UP000001055"/>
    </source>
</evidence>
<dbReference type="InParanoid" id="Q0UQE8"/>
<dbReference type="HOGENOM" id="CLU_3406545_0_0_1"/>